<protein>
    <recommendedName>
        <fullName evidence="2">CEMIP beta-helix domain-containing protein</fullName>
    </recommendedName>
</protein>
<dbReference type="InterPro" id="IPR052387">
    <property type="entry name" value="Fibrocystin"/>
</dbReference>
<feature type="non-terminal residue" evidence="3">
    <location>
        <position position="1"/>
    </location>
</feature>
<feature type="non-terminal residue" evidence="3">
    <location>
        <position position="504"/>
    </location>
</feature>
<proteinExistence type="predicted"/>
<dbReference type="PANTHER" id="PTHR46769">
    <property type="entry name" value="POLYCYSTIC KIDNEY AND HEPATIC DISEASE 1 (AUTOSOMAL RECESSIVE)-LIKE 1"/>
    <property type="match status" value="1"/>
</dbReference>
<organism evidence="3 4">
    <name type="scientific">Meganyctiphanes norvegica</name>
    <name type="common">Northern krill</name>
    <name type="synonym">Thysanopoda norvegica</name>
    <dbReference type="NCBI Taxonomy" id="48144"/>
    <lineage>
        <taxon>Eukaryota</taxon>
        <taxon>Metazoa</taxon>
        <taxon>Ecdysozoa</taxon>
        <taxon>Arthropoda</taxon>
        <taxon>Crustacea</taxon>
        <taxon>Multicrustacea</taxon>
        <taxon>Malacostraca</taxon>
        <taxon>Eumalacostraca</taxon>
        <taxon>Eucarida</taxon>
        <taxon>Euphausiacea</taxon>
        <taxon>Euphausiidae</taxon>
        <taxon>Meganyctiphanes</taxon>
    </lineage>
</organism>
<keyword evidence="4" id="KW-1185">Reference proteome</keyword>
<dbReference type="PANTHER" id="PTHR46769:SF2">
    <property type="entry name" value="FIBROCYSTIN-L ISOFORM 2 PRECURSOR-RELATED"/>
    <property type="match status" value="1"/>
</dbReference>
<dbReference type="Gene3D" id="2.160.20.10">
    <property type="entry name" value="Single-stranded right-handed beta-helix, Pectin lyase-like"/>
    <property type="match status" value="1"/>
</dbReference>
<accession>A0AAV2PPX9</accession>
<dbReference type="AlphaFoldDB" id="A0AAV2PPX9"/>
<sequence length="504" mass="56355">QAFALGRYPLHFHLVGNVSSSYIRGCAVHRTYNRAITIHAADYLTVEKNVVYNNMGHAIFTEDGVEQFNVIQYNLAIFTRTSSSLLNVDITPSSYWVVNPNNIVRHNAAAGGTHFGYWYRTEEHPSGPSATNDYCPNNEVMGQFYNNSAHSFGRYGLWVFSMDGMFPKDGTCGGNDLVAEWHDFTVWHCERGAEVVFGGRLQFHNMVALDNEKAGLEMVQIDGKFGQEDGAGIFNSLLVGHSALSPDEGCGDGIIAPKKKVFNIENCTFVNFDRPECSAMSGCSQCKPDNTAFTVQVRDLKFENADQKLRFKWAHEHVWLDADGSLTGTPESKVVPNSNLLPPQCTKDVTEFSLNPQAPGSVCPPSMSFRRFSMDGSSLIIPSSLQGRSLLISNSHGTDDIVYFKKRLTSKEGWAAYLYTGETFKLNFDYSEAIQNISYKARFNHLTNEDNDYMYIQHDFVQTPDGFGTVKNSPRNSSDSIPDPVDSVHGDYYWNEADKTMTYI</sequence>
<dbReference type="SUPFAM" id="SSF51126">
    <property type="entry name" value="Pectin lyase-like"/>
    <property type="match status" value="1"/>
</dbReference>
<evidence type="ECO:0000313" key="3">
    <source>
        <dbReference type="EMBL" id="CAL4062250.1"/>
    </source>
</evidence>
<evidence type="ECO:0000313" key="4">
    <source>
        <dbReference type="Proteomes" id="UP001497623"/>
    </source>
</evidence>
<feature type="domain" description="CEMIP beta-helix" evidence="2">
    <location>
        <begin position="1"/>
        <end position="157"/>
    </location>
</feature>
<evidence type="ECO:0000259" key="2">
    <source>
        <dbReference type="Pfam" id="PF24606"/>
    </source>
</evidence>
<dbReference type="InterPro" id="IPR055401">
    <property type="entry name" value="CEMIP_beta-hel_dom"/>
</dbReference>
<dbReference type="Pfam" id="PF24606">
    <property type="entry name" value="CEMIP_beta-hel"/>
    <property type="match status" value="1"/>
</dbReference>
<dbReference type="EMBL" id="CAXKWB010000788">
    <property type="protein sequence ID" value="CAL4062250.1"/>
    <property type="molecule type" value="Genomic_DNA"/>
</dbReference>
<keyword evidence="1" id="KW-0732">Signal</keyword>
<dbReference type="InterPro" id="IPR012334">
    <property type="entry name" value="Pectin_lyas_fold"/>
</dbReference>
<reference evidence="3 4" key="1">
    <citation type="submission" date="2024-05" db="EMBL/GenBank/DDBJ databases">
        <authorList>
            <person name="Wallberg A."/>
        </authorList>
    </citation>
    <scope>NUCLEOTIDE SEQUENCE [LARGE SCALE GENOMIC DNA]</scope>
</reference>
<gene>
    <name evidence="3" type="ORF">MNOR_LOCUS2549</name>
</gene>
<evidence type="ECO:0000256" key="1">
    <source>
        <dbReference type="ARBA" id="ARBA00022729"/>
    </source>
</evidence>
<dbReference type="Proteomes" id="UP001497623">
    <property type="component" value="Unassembled WGS sequence"/>
</dbReference>
<comment type="caution">
    <text evidence="3">The sequence shown here is derived from an EMBL/GenBank/DDBJ whole genome shotgun (WGS) entry which is preliminary data.</text>
</comment>
<dbReference type="InterPro" id="IPR011050">
    <property type="entry name" value="Pectin_lyase_fold/virulence"/>
</dbReference>
<name>A0AAV2PPX9_MEGNR</name>